<name>A0A1F5ZW76_9BACT</name>
<dbReference type="STRING" id="1798383.A3D78_01470"/>
<dbReference type="InterPro" id="IPR014942">
    <property type="entry name" value="AbiEii"/>
</dbReference>
<dbReference type="EMBL" id="MFJM01000053">
    <property type="protein sequence ID" value="OGG16748.1"/>
    <property type="molecule type" value="Genomic_DNA"/>
</dbReference>
<dbReference type="Proteomes" id="UP000176253">
    <property type="component" value="Unassembled WGS sequence"/>
</dbReference>
<accession>A0A1F5ZW76</accession>
<evidence type="ECO:0000313" key="2">
    <source>
        <dbReference type="Proteomes" id="UP000176253"/>
    </source>
</evidence>
<comment type="caution">
    <text evidence="1">The sequence shown here is derived from an EMBL/GenBank/DDBJ whole genome shotgun (WGS) entry which is preliminary data.</text>
</comment>
<reference evidence="1 2" key="1">
    <citation type="journal article" date="2016" name="Nat. Commun.">
        <title>Thousands of microbial genomes shed light on interconnected biogeochemical processes in an aquifer system.</title>
        <authorList>
            <person name="Anantharaman K."/>
            <person name="Brown C.T."/>
            <person name="Hug L.A."/>
            <person name="Sharon I."/>
            <person name="Castelle C.J."/>
            <person name="Probst A.J."/>
            <person name="Thomas B.C."/>
            <person name="Singh A."/>
            <person name="Wilkins M.J."/>
            <person name="Karaoz U."/>
            <person name="Brodie E.L."/>
            <person name="Williams K.H."/>
            <person name="Hubbard S.S."/>
            <person name="Banfield J.F."/>
        </authorList>
    </citation>
    <scope>NUCLEOTIDE SEQUENCE [LARGE SCALE GENOMIC DNA]</scope>
</reference>
<protein>
    <recommendedName>
        <fullName evidence="3">Nucleotidyl transferase AbiEii/AbiGii toxin family protein</fullName>
    </recommendedName>
</protein>
<organism evidence="1 2">
    <name type="scientific">Candidatus Gottesmanbacteria bacterium RIFCSPHIGHO2_02_FULL_39_14</name>
    <dbReference type="NCBI Taxonomy" id="1798383"/>
    <lineage>
        <taxon>Bacteria</taxon>
        <taxon>Candidatus Gottesmaniibacteriota</taxon>
    </lineage>
</organism>
<gene>
    <name evidence="1" type="ORF">A3D78_01470</name>
</gene>
<proteinExistence type="predicted"/>
<evidence type="ECO:0000313" key="1">
    <source>
        <dbReference type="EMBL" id="OGG16748.1"/>
    </source>
</evidence>
<dbReference type="AlphaFoldDB" id="A0A1F5ZW76"/>
<dbReference type="Gene3D" id="3.10.450.620">
    <property type="entry name" value="JHP933, nucleotidyltransferase-like core domain"/>
    <property type="match status" value="1"/>
</dbReference>
<evidence type="ECO:0008006" key="3">
    <source>
        <dbReference type="Google" id="ProtNLM"/>
    </source>
</evidence>
<sequence>MLEDILKQIVIENKQKKVTNDVILNYLKEYVQCLVLNLLYNHRDFQKLVFKGGSCLRVCFNLPRLSEDLDFDYSQKQFNGKMLTALSGYLNKEIKNKHFSSVELKNQSNSRLYLKFPILRKLEIASRSESDKLYVKIETSEKIEPCANFTLTPVSKFGFNFIAYHYDLPSMMSGKINAILSRLWFKGKQQEIDIKGRDYYDLYWFFKNKVVPNWKMLKKLTKIKTEKALKAILKDKINKAITGQKLNYDLRNFIADQEFVDNFSRNYPEIMKKYL</sequence>
<dbReference type="Pfam" id="PF08843">
    <property type="entry name" value="AbiEii"/>
    <property type="match status" value="1"/>
</dbReference>